<reference evidence="3 4" key="1">
    <citation type="submission" date="2017-05" db="EMBL/GenBank/DDBJ databases">
        <authorList>
            <person name="Varghese N."/>
            <person name="Submissions S."/>
        </authorList>
    </citation>
    <scope>NUCLEOTIDE SEQUENCE [LARGE SCALE GENOMIC DNA]</scope>
    <source>
        <strain evidence="3 4">DSM 29982</strain>
    </source>
</reference>
<evidence type="ECO:0000259" key="2">
    <source>
        <dbReference type="Pfam" id="PF17289"/>
    </source>
</evidence>
<dbReference type="InterPro" id="IPR027417">
    <property type="entry name" value="P-loop_NTPase"/>
</dbReference>
<dbReference type="Pfam" id="PF17289">
    <property type="entry name" value="Terminase_6C"/>
    <property type="match status" value="1"/>
</dbReference>
<keyword evidence="4" id="KW-1185">Reference proteome</keyword>
<accession>A0A521AE25</accession>
<evidence type="ECO:0000313" key="4">
    <source>
        <dbReference type="Proteomes" id="UP000319267"/>
    </source>
</evidence>
<dbReference type="EMBL" id="FXTQ01000001">
    <property type="protein sequence ID" value="SMO33028.1"/>
    <property type="molecule type" value="Genomic_DNA"/>
</dbReference>
<sequence>MQLTIKPLKHQKEFLLSKAVHTALIGGYGAGKSHAGVLKTVIKKIEYNGLNVAYYLPTYALIKDIALPKFSEILTDFGIKFKINKHDNTITTDYGKILLRNMADPNKIVGYEVAYSMIDEADTLPKGKMADIFVRILGRNRLKLPNNEPNCVDTVSTPEGFGWLYEFFVKEFTSNKRVIRARTYDNPFLPANYIETLRESYSEALFNAYINGEFVNLNSSSVYKSFNRKINKSVEVIQSGDALFIGLDFNVTKMNAVVHVLRNGVLHAVDEITNGFNTQDVCDILKERFAGFKIFVIPDASGSARASNGASNFDIIKSNGFIIDAPRKNPSISDRVNGVNLAFENGNYYVNDEKCPNYTEALENQIYKNGIPDKSGGYDHITEAGGYAVFKKLYGMKSQVL</sequence>
<dbReference type="Pfam" id="PF03237">
    <property type="entry name" value="Terminase_6N"/>
    <property type="match status" value="1"/>
</dbReference>
<name>A0A521AE25_9FLAO</name>
<dbReference type="InterPro" id="IPR035421">
    <property type="entry name" value="Terminase_6C"/>
</dbReference>
<protein>
    <submittedName>
        <fullName evidence="3">Phage terminase, large subunit, PBSX family</fullName>
    </submittedName>
</protein>
<dbReference type="RefSeq" id="WP_111377797.1">
    <property type="nucleotide sequence ID" value="NZ_CP043612.1"/>
</dbReference>
<keyword evidence="1" id="KW-1188">Viral release from host cell</keyword>
<evidence type="ECO:0000256" key="1">
    <source>
        <dbReference type="ARBA" id="ARBA00022612"/>
    </source>
</evidence>
<dbReference type="OrthoDB" id="479677at2"/>
<dbReference type="InterPro" id="IPR052380">
    <property type="entry name" value="Viral_DNA_packaging_terminase"/>
</dbReference>
<gene>
    <name evidence="3" type="ORF">SAMN06265220_10150</name>
</gene>
<dbReference type="Gene3D" id="3.40.50.300">
    <property type="entry name" value="P-loop containing nucleotide triphosphate hydrolases"/>
    <property type="match status" value="1"/>
</dbReference>
<feature type="domain" description="Terminase large subunit gp17-like C-terminal" evidence="2">
    <location>
        <begin position="245"/>
        <end position="390"/>
    </location>
</feature>
<dbReference type="PANTHER" id="PTHR39184:SF1">
    <property type="entry name" value="PBSX PHAGE TERMINASE LARGE SUBUNIT"/>
    <property type="match status" value="1"/>
</dbReference>
<evidence type="ECO:0000313" key="3">
    <source>
        <dbReference type="EMBL" id="SMO33028.1"/>
    </source>
</evidence>
<dbReference type="PANTHER" id="PTHR39184">
    <property type="match status" value="1"/>
</dbReference>
<dbReference type="Proteomes" id="UP000319267">
    <property type="component" value="Unassembled WGS sequence"/>
</dbReference>
<dbReference type="AlphaFoldDB" id="A0A521AE25"/>
<organism evidence="3 4">
    <name type="scientific">Flavobacterium nitrogenifigens</name>
    <dbReference type="NCBI Taxonomy" id="1617283"/>
    <lineage>
        <taxon>Bacteria</taxon>
        <taxon>Pseudomonadati</taxon>
        <taxon>Bacteroidota</taxon>
        <taxon>Flavobacteriia</taxon>
        <taxon>Flavobacteriales</taxon>
        <taxon>Flavobacteriaceae</taxon>
        <taxon>Flavobacterium</taxon>
    </lineage>
</organism>
<proteinExistence type="predicted"/>
<dbReference type="Gene3D" id="3.30.420.280">
    <property type="match status" value="1"/>
</dbReference>